<reference evidence="1 2" key="1">
    <citation type="journal article" date="2021" name="Hortic Res">
        <title>High-quality reference genome and annotation aids understanding of berry development for evergreen blueberry (Vaccinium darrowii).</title>
        <authorList>
            <person name="Yu J."/>
            <person name="Hulse-Kemp A.M."/>
            <person name="Babiker E."/>
            <person name="Staton M."/>
        </authorList>
    </citation>
    <scope>NUCLEOTIDE SEQUENCE [LARGE SCALE GENOMIC DNA]</scope>
    <source>
        <strain evidence="2">cv. NJ 8807/NJ 8810</strain>
        <tissue evidence="1">Young leaf</tissue>
    </source>
</reference>
<evidence type="ECO:0000313" key="1">
    <source>
        <dbReference type="EMBL" id="KAH7847461.1"/>
    </source>
</evidence>
<evidence type="ECO:0000313" key="2">
    <source>
        <dbReference type="Proteomes" id="UP000828048"/>
    </source>
</evidence>
<organism evidence="1 2">
    <name type="scientific">Vaccinium darrowii</name>
    <dbReference type="NCBI Taxonomy" id="229202"/>
    <lineage>
        <taxon>Eukaryota</taxon>
        <taxon>Viridiplantae</taxon>
        <taxon>Streptophyta</taxon>
        <taxon>Embryophyta</taxon>
        <taxon>Tracheophyta</taxon>
        <taxon>Spermatophyta</taxon>
        <taxon>Magnoliopsida</taxon>
        <taxon>eudicotyledons</taxon>
        <taxon>Gunneridae</taxon>
        <taxon>Pentapetalae</taxon>
        <taxon>asterids</taxon>
        <taxon>Ericales</taxon>
        <taxon>Ericaceae</taxon>
        <taxon>Vaccinioideae</taxon>
        <taxon>Vaccinieae</taxon>
        <taxon>Vaccinium</taxon>
    </lineage>
</organism>
<gene>
    <name evidence="1" type="ORF">Vadar_026337</name>
</gene>
<comment type="caution">
    <text evidence="1">The sequence shown here is derived from an EMBL/GenBank/DDBJ whole genome shotgun (WGS) entry which is preliminary data.</text>
</comment>
<sequence length="325" mass="37269">MLTSGNPGTSHYSSDDDDLMDLEFLSMSDEDEVEKIPQRTFMVTGQQWTKFLMTEHPQTIKDLLRVDQHTFRTLVDLLVAKGQLKWDHMRLSVEESLAIFLYICGQSERHRVAAHWFQHSTDTISRHFKVMRRALCSVAPFVIRPPNLEVTPPEILNDGRYYPWFKDCVGAIDGTHIDAWAPASREVAYRGRKSKKTQNVMAVCSFDMKFTYVFPGWEGRAHDGRVFLSAVTNPDYKFPNPPITRQPQIVTACCVVHNWIIIQRGRDEFFDGFNDDAEWEADGGNDNDDVDGVQANVEHMDMSAANVALMGTRRDEIAEQLWADY</sequence>
<name>A0ACB7Y2B2_9ERIC</name>
<accession>A0ACB7Y2B2</accession>
<keyword evidence="2" id="KW-1185">Reference proteome</keyword>
<dbReference type="Proteomes" id="UP000828048">
    <property type="component" value="Chromosome 5"/>
</dbReference>
<proteinExistence type="predicted"/>
<protein>
    <submittedName>
        <fullName evidence="1">Uncharacterized protein</fullName>
    </submittedName>
</protein>
<dbReference type="EMBL" id="CM037155">
    <property type="protein sequence ID" value="KAH7847461.1"/>
    <property type="molecule type" value="Genomic_DNA"/>
</dbReference>